<keyword evidence="3" id="KW-1185">Reference proteome</keyword>
<evidence type="ECO:0000313" key="1">
    <source>
        <dbReference type="EMBL" id="ESO10100.1"/>
    </source>
</evidence>
<gene>
    <name evidence="2" type="primary">20202152</name>
    <name evidence="1" type="ORF">HELRODRAFT_167956</name>
</gene>
<proteinExistence type="predicted"/>
<organism evidence="2 3">
    <name type="scientific">Helobdella robusta</name>
    <name type="common">Californian leech</name>
    <dbReference type="NCBI Taxonomy" id="6412"/>
    <lineage>
        <taxon>Eukaryota</taxon>
        <taxon>Metazoa</taxon>
        <taxon>Spiralia</taxon>
        <taxon>Lophotrochozoa</taxon>
        <taxon>Annelida</taxon>
        <taxon>Clitellata</taxon>
        <taxon>Hirudinea</taxon>
        <taxon>Rhynchobdellida</taxon>
        <taxon>Glossiphoniidae</taxon>
        <taxon>Helobdella</taxon>
    </lineage>
</organism>
<dbReference type="HOGENOM" id="CLU_2075670_0_0_1"/>
<dbReference type="EMBL" id="KB095905">
    <property type="protein sequence ID" value="ESO10100.1"/>
    <property type="molecule type" value="Genomic_DNA"/>
</dbReference>
<dbReference type="EnsemblMetazoa" id="HelroT167956">
    <property type="protein sequence ID" value="HelroP167956"/>
    <property type="gene ID" value="HelroG167956"/>
</dbReference>
<dbReference type="RefSeq" id="XP_009011914.1">
    <property type="nucleotide sequence ID" value="XM_009013666.1"/>
</dbReference>
<dbReference type="KEGG" id="hro:HELRODRAFT_167956"/>
<reference evidence="1 3" key="2">
    <citation type="journal article" date="2013" name="Nature">
        <title>Insights into bilaterian evolution from three spiralian genomes.</title>
        <authorList>
            <person name="Simakov O."/>
            <person name="Marletaz F."/>
            <person name="Cho S.J."/>
            <person name="Edsinger-Gonzales E."/>
            <person name="Havlak P."/>
            <person name="Hellsten U."/>
            <person name="Kuo D.H."/>
            <person name="Larsson T."/>
            <person name="Lv J."/>
            <person name="Arendt D."/>
            <person name="Savage R."/>
            <person name="Osoegawa K."/>
            <person name="de Jong P."/>
            <person name="Grimwood J."/>
            <person name="Chapman J.A."/>
            <person name="Shapiro H."/>
            <person name="Aerts A."/>
            <person name="Otillar R.P."/>
            <person name="Terry A.Y."/>
            <person name="Boore J.L."/>
            <person name="Grigoriev I.V."/>
            <person name="Lindberg D.R."/>
            <person name="Seaver E.C."/>
            <person name="Weisblat D.A."/>
            <person name="Putnam N.H."/>
            <person name="Rokhsar D.S."/>
        </authorList>
    </citation>
    <scope>NUCLEOTIDE SEQUENCE</scope>
</reference>
<dbReference type="EMBL" id="AMQM01002875">
    <property type="status" value="NOT_ANNOTATED_CDS"/>
    <property type="molecule type" value="Genomic_DNA"/>
</dbReference>
<evidence type="ECO:0000313" key="3">
    <source>
        <dbReference type="Proteomes" id="UP000015101"/>
    </source>
</evidence>
<dbReference type="CTD" id="20202152"/>
<dbReference type="Proteomes" id="UP000015101">
    <property type="component" value="Unassembled WGS sequence"/>
</dbReference>
<accession>T1F002</accession>
<reference evidence="3" key="1">
    <citation type="submission" date="2012-12" db="EMBL/GenBank/DDBJ databases">
        <authorList>
            <person name="Hellsten U."/>
            <person name="Grimwood J."/>
            <person name="Chapman J.A."/>
            <person name="Shapiro H."/>
            <person name="Aerts A."/>
            <person name="Otillar R.P."/>
            <person name="Terry A.Y."/>
            <person name="Boore J.L."/>
            <person name="Simakov O."/>
            <person name="Marletaz F."/>
            <person name="Cho S.-J."/>
            <person name="Edsinger-Gonzales E."/>
            <person name="Havlak P."/>
            <person name="Kuo D.-H."/>
            <person name="Larsson T."/>
            <person name="Lv J."/>
            <person name="Arendt D."/>
            <person name="Savage R."/>
            <person name="Osoegawa K."/>
            <person name="de Jong P."/>
            <person name="Lindberg D.R."/>
            <person name="Seaver E.C."/>
            <person name="Weisblat D.A."/>
            <person name="Putnam N.H."/>
            <person name="Grigoriev I.V."/>
            <person name="Rokhsar D.S."/>
        </authorList>
    </citation>
    <scope>NUCLEOTIDE SEQUENCE</scope>
</reference>
<dbReference type="AlphaFoldDB" id="T1F002"/>
<evidence type="ECO:0000313" key="2">
    <source>
        <dbReference type="EnsemblMetazoa" id="HelroP167956"/>
    </source>
</evidence>
<sequence>MVETQYLKDVNRGLMKPSEYCYDTCLKFDEASVSSQQVGREQTSAQPVFSDFERVYCKVAAPGQKRLRRSEGSDEYSYADAVQDRVARNLNVARQKSSLNFFQSEPIKICDYYISFIR</sequence>
<dbReference type="InParanoid" id="T1F002"/>
<dbReference type="GeneID" id="20202152"/>
<reference evidence="2" key="3">
    <citation type="submission" date="2015-06" db="UniProtKB">
        <authorList>
            <consortium name="EnsemblMetazoa"/>
        </authorList>
    </citation>
    <scope>IDENTIFICATION</scope>
</reference>
<name>T1F002_HELRO</name>
<dbReference type="PANTHER" id="PTHR19963">
    <property type="entry name" value="CCHC-TYPE DOMAIN-CONTAINING PROTEIN"/>
    <property type="match status" value="1"/>
</dbReference>
<dbReference type="PANTHER" id="PTHR19963:SF30">
    <property type="entry name" value="ENDONUCLEASE_EXONUCLEASE_PHOSPHATASE DOMAIN-CONTAINING PROTEIN"/>
    <property type="match status" value="1"/>
</dbReference>
<protein>
    <submittedName>
        <fullName evidence="1 2">Uncharacterized protein</fullName>
    </submittedName>
</protein>